<name>A0A9X4KUC3_9BACL</name>
<evidence type="ECO:0000313" key="1">
    <source>
        <dbReference type="EMBL" id="MDG0809019.1"/>
    </source>
</evidence>
<reference evidence="1" key="1">
    <citation type="submission" date="2022-10" db="EMBL/GenBank/DDBJ databases">
        <title>Comparative genomic analysis of Cohnella hashimotonis sp. nov., isolated from the International Space Station.</title>
        <authorList>
            <person name="Simpson A."/>
            <person name="Venkateswaran K."/>
        </authorList>
    </citation>
    <scope>NUCLEOTIDE SEQUENCE</scope>
    <source>
        <strain evidence="1">DSM 28161</strain>
    </source>
</reference>
<gene>
    <name evidence="1" type="ORF">OMP40_06250</name>
</gene>
<protein>
    <submittedName>
        <fullName evidence="1">Uncharacterized protein</fullName>
    </submittedName>
</protein>
<dbReference type="EMBL" id="JAPDIA010000003">
    <property type="protein sequence ID" value="MDG0809019.1"/>
    <property type="molecule type" value="Genomic_DNA"/>
</dbReference>
<proteinExistence type="predicted"/>
<evidence type="ECO:0000313" key="2">
    <source>
        <dbReference type="Proteomes" id="UP001153404"/>
    </source>
</evidence>
<organism evidence="1 2">
    <name type="scientific">Cohnella rhizosphaerae</name>
    <dbReference type="NCBI Taxonomy" id="1457232"/>
    <lineage>
        <taxon>Bacteria</taxon>
        <taxon>Bacillati</taxon>
        <taxon>Bacillota</taxon>
        <taxon>Bacilli</taxon>
        <taxon>Bacillales</taxon>
        <taxon>Paenibacillaceae</taxon>
        <taxon>Cohnella</taxon>
    </lineage>
</organism>
<keyword evidence="2" id="KW-1185">Reference proteome</keyword>
<accession>A0A9X4KUC3</accession>
<comment type="caution">
    <text evidence="1">The sequence shown here is derived from an EMBL/GenBank/DDBJ whole genome shotgun (WGS) entry which is preliminary data.</text>
</comment>
<dbReference type="AlphaFoldDB" id="A0A9X4KUC3"/>
<sequence>MFFNVHISNAERISKPTVSIGRQTVELTESSPGQFEAVLAPDYNMGAGVFVSYDTAPAEFQARVEEPTEEQWEAQQAALAADWGPVEGSVVSSTDGPDPDATYTPTYKVVFPDKNRTEAEVRMSLKAEKLGGAPVPYRGFTPYLDSTGVLTVKGSISRAALSQDQLRELAAFSPKLKALADPGDPLSTDYLGIAISVSFPQGNGGIRG</sequence>
<dbReference type="Proteomes" id="UP001153404">
    <property type="component" value="Unassembled WGS sequence"/>
</dbReference>
<dbReference type="RefSeq" id="WP_277530049.1">
    <property type="nucleotide sequence ID" value="NZ_JAPDIA010000003.1"/>
</dbReference>